<dbReference type="InterPro" id="IPR053273">
    <property type="entry name" value="CST_Regulator"/>
</dbReference>
<protein>
    <submittedName>
        <fullName evidence="2">Uncharacterized protein</fullName>
    </submittedName>
</protein>
<dbReference type="GO" id="GO:0061908">
    <property type="term" value="C:phagophore"/>
    <property type="evidence" value="ECO:0007669"/>
    <property type="project" value="TreeGrafter"/>
</dbReference>
<accession>A0AAE0E4A9</accession>
<dbReference type="PANTHER" id="PTHR34659">
    <property type="entry name" value="BNAA05G11610D PROTEIN"/>
    <property type="match status" value="1"/>
</dbReference>
<dbReference type="GO" id="GO:0006950">
    <property type="term" value="P:response to stress"/>
    <property type="evidence" value="ECO:0007669"/>
    <property type="project" value="TreeGrafter"/>
</dbReference>
<reference evidence="2" key="1">
    <citation type="journal article" date="2023" name="Plant J.">
        <title>Genome sequences and population genomics provide insights into the demographic history, inbreeding, and mutation load of two 'living fossil' tree species of Dipteronia.</title>
        <authorList>
            <person name="Feng Y."/>
            <person name="Comes H.P."/>
            <person name="Chen J."/>
            <person name="Zhu S."/>
            <person name="Lu R."/>
            <person name="Zhang X."/>
            <person name="Li P."/>
            <person name="Qiu J."/>
            <person name="Olsen K.M."/>
            <person name="Qiu Y."/>
        </authorList>
    </citation>
    <scope>NUCLEOTIDE SEQUENCE</scope>
    <source>
        <strain evidence="2">NBL</strain>
    </source>
</reference>
<dbReference type="EMBL" id="JANJYJ010000006">
    <property type="protein sequence ID" value="KAK3206938.1"/>
    <property type="molecule type" value="Genomic_DNA"/>
</dbReference>
<feature type="region of interest" description="Disordered" evidence="1">
    <location>
        <begin position="274"/>
        <end position="314"/>
    </location>
</feature>
<evidence type="ECO:0000313" key="3">
    <source>
        <dbReference type="Proteomes" id="UP001281410"/>
    </source>
</evidence>
<feature type="compositionally biased region" description="Basic and acidic residues" evidence="1">
    <location>
        <begin position="274"/>
        <end position="302"/>
    </location>
</feature>
<proteinExistence type="predicted"/>
<dbReference type="Proteomes" id="UP001281410">
    <property type="component" value="Unassembled WGS sequence"/>
</dbReference>
<dbReference type="PANTHER" id="PTHR34659:SF1">
    <property type="entry name" value="PROTEIN EGT2"/>
    <property type="match status" value="1"/>
</dbReference>
<evidence type="ECO:0000256" key="1">
    <source>
        <dbReference type="SAM" id="MobiDB-lite"/>
    </source>
</evidence>
<keyword evidence="3" id="KW-1185">Reference proteome</keyword>
<dbReference type="AlphaFoldDB" id="A0AAE0E4A9"/>
<feature type="compositionally biased region" description="Acidic residues" evidence="1">
    <location>
        <begin position="303"/>
        <end position="314"/>
    </location>
</feature>
<comment type="caution">
    <text evidence="2">The sequence shown here is derived from an EMBL/GenBank/DDBJ whole genome shotgun (WGS) entry which is preliminary data.</text>
</comment>
<dbReference type="GO" id="GO:0005776">
    <property type="term" value="C:autophagosome"/>
    <property type="evidence" value="ECO:0007669"/>
    <property type="project" value="TreeGrafter"/>
</dbReference>
<sequence>MDGGGEGTSWVDNIFRKVETLCCEADEVMRKEIGHVENQLATFGANVAQICSNFKEDVSQFFDEETDSDIDIVDSSTLNVGIDEENYNKESCDANKSLSSSSVESTEVVQLDTPVEQNANSSKTYEKLEASDNEIHVHVVQLEDKISDVVASKLEDLLALDNIVDGCYYSAETEEIRNLVDASTVYISSTMRSSDSVNPIESREIEVVDTEVTPANASTKSVKEIMKNEFSTIKQLTETKKLIDLAPIVQIDEEKKKPKKLNIRQIALWRKLKQENARPQLSEKSETDYEHESDLVIQKSEESETDQDSDWVIV</sequence>
<evidence type="ECO:0000313" key="2">
    <source>
        <dbReference type="EMBL" id="KAK3206938.1"/>
    </source>
</evidence>
<organism evidence="2 3">
    <name type="scientific">Dipteronia sinensis</name>
    <dbReference type="NCBI Taxonomy" id="43782"/>
    <lineage>
        <taxon>Eukaryota</taxon>
        <taxon>Viridiplantae</taxon>
        <taxon>Streptophyta</taxon>
        <taxon>Embryophyta</taxon>
        <taxon>Tracheophyta</taxon>
        <taxon>Spermatophyta</taxon>
        <taxon>Magnoliopsida</taxon>
        <taxon>eudicotyledons</taxon>
        <taxon>Gunneridae</taxon>
        <taxon>Pentapetalae</taxon>
        <taxon>rosids</taxon>
        <taxon>malvids</taxon>
        <taxon>Sapindales</taxon>
        <taxon>Sapindaceae</taxon>
        <taxon>Hippocastanoideae</taxon>
        <taxon>Acereae</taxon>
        <taxon>Dipteronia</taxon>
    </lineage>
</organism>
<name>A0AAE0E4A9_9ROSI</name>
<gene>
    <name evidence="2" type="ORF">Dsin_020984</name>
</gene>